<dbReference type="SUPFAM" id="SSF89392">
    <property type="entry name" value="Prokaryotic lipoproteins and lipoprotein localization factors"/>
    <property type="match status" value="1"/>
</dbReference>
<gene>
    <name evidence="1" type="ORF">E6K72_04535</name>
</gene>
<evidence type="ECO:0008006" key="3">
    <source>
        <dbReference type="Google" id="ProtNLM"/>
    </source>
</evidence>
<sequence>MTRVSGWWIVAALLLAPVLLGAGPPPPTASDTLESARGLAARLRSGGRAEAVVERRARDAFTGQWRSIRGRISLEPPDRAQLEFPASGERIALRAEGGEWLQPALGQMLRLGPANAAAARRWWELLLPGAGARFAEVRLGGGRFAVVRREEVAGGADTARVTLDPHGLPAQLEYHVEGGEQVAYRLSAWKFSRARGRSAFVIQAPESLQVVDLP</sequence>
<reference evidence="1 2" key="1">
    <citation type="journal article" date="2019" name="Nat. Microbiol.">
        <title>Mediterranean grassland soil C-N compound turnover is dependent on rainfall and depth, and is mediated by genomically divergent microorganisms.</title>
        <authorList>
            <person name="Diamond S."/>
            <person name="Andeer P.F."/>
            <person name="Li Z."/>
            <person name="Crits-Christoph A."/>
            <person name="Burstein D."/>
            <person name="Anantharaman K."/>
            <person name="Lane K.R."/>
            <person name="Thomas B.C."/>
            <person name="Pan C."/>
            <person name="Northen T.R."/>
            <person name="Banfield J.F."/>
        </authorList>
    </citation>
    <scope>NUCLEOTIDE SEQUENCE [LARGE SCALE GENOMIC DNA]</scope>
    <source>
        <strain evidence="1">WS_2</strain>
    </source>
</reference>
<accession>A0A538SZB4</accession>
<protein>
    <recommendedName>
        <fullName evidence="3">Outer membrane lipoprotein carrier protein LolA</fullName>
    </recommendedName>
</protein>
<dbReference type="Proteomes" id="UP000317716">
    <property type="component" value="Unassembled WGS sequence"/>
</dbReference>
<organism evidence="1 2">
    <name type="scientific">Eiseniibacteriota bacterium</name>
    <dbReference type="NCBI Taxonomy" id="2212470"/>
    <lineage>
        <taxon>Bacteria</taxon>
        <taxon>Candidatus Eiseniibacteriota</taxon>
    </lineage>
</organism>
<proteinExistence type="predicted"/>
<dbReference type="EMBL" id="VBOS01000151">
    <property type="protein sequence ID" value="TMQ56737.1"/>
    <property type="molecule type" value="Genomic_DNA"/>
</dbReference>
<comment type="caution">
    <text evidence="1">The sequence shown here is derived from an EMBL/GenBank/DDBJ whole genome shotgun (WGS) entry which is preliminary data.</text>
</comment>
<evidence type="ECO:0000313" key="2">
    <source>
        <dbReference type="Proteomes" id="UP000317716"/>
    </source>
</evidence>
<name>A0A538SZB4_UNCEI</name>
<evidence type="ECO:0000313" key="1">
    <source>
        <dbReference type="EMBL" id="TMQ56737.1"/>
    </source>
</evidence>
<dbReference type="AlphaFoldDB" id="A0A538SZB4"/>
<dbReference type="InterPro" id="IPR029046">
    <property type="entry name" value="LolA/LolB/LppX"/>
</dbReference>